<reference evidence="2" key="1">
    <citation type="submission" date="2016-09" db="EMBL/GenBank/DDBJ databases">
        <authorList>
            <person name="Jeantristanb JTB J.-T."/>
            <person name="Ricardo R."/>
        </authorList>
    </citation>
    <scope>NUCLEOTIDE SEQUENCE [LARGE SCALE GENOMIC DNA]</scope>
</reference>
<protein>
    <submittedName>
        <fullName evidence="1">BQ2448_4405 protein</fullName>
    </submittedName>
</protein>
<evidence type="ECO:0000313" key="1">
    <source>
        <dbReference type="EMBL" id="SCV72868.1"/>
    </source>
</evidence>
<keyword evidence="2" id="KW-1185">Reference proteome</keyword>
<organism evidence="1 2">
    <name type="scientific">Microbotryum intermedium</name>
    <dbReference type="NCBI Taxonomy" id="269621"/>
    <lineage>
        <taxon>Eukaryota</taxon>
        <taxon>Fungi</taxon>
        <taxon>Dikarya</taxon>
        <taxon>Basidiomycota</taxon>
        <taxon>Pucciniomycotina</taxon>
        <taxon>Microbotryomycetes</taxon>
        <taxon>Microbotryales</taxon>
        <taxon>Microbotryaceae</taxon>
        <taxon>Microbotryum</taxon>
    </lineage>
</organism>
<proteinExistence type="predicted"/>
<evidence type="ECO:0000313" key="2">
    <source>
        <dbReference type="Proteomes" id="UP000198372"/>
    </source>
</evidence>
<dbReference type="Proteomes" id="UP000198372">
    <property type="component" value="Unassembled WGS sequence"/>
</dbReference>
<gene>
    <name evidence="1" type="ORF">BQ2448_4405</name>
</gene>
<name>A0A238FNT5_9BASI</name>
<dbReference type="AlphaFoldDB" id="A0A238FNT5"/>
<dbReference type="OrthoDB" id="2538773at2759"/>
<accession>A0A238FNT5</accession>
<sequence>MMDLAMATLALTLQALDLDINKHSMMELTTAVRDTTIVDRALAALEKGCVARHKAQGVETMEEPGFDIQQG</sequence>
<dbReference type="EMBL" id="FMSP01000009">
    <property type="protein sequence ID" value="SCV72868.1"/>
    <property type="molecule type" value="Genomic_DNA"/>
</dbReference>